<evidence type="ECO:0000256" key="1">
    <source>
        <dbReference type="SAM" id="MobiDB-lite"/>
    </source>
</evidence>
<feature type="compositionally biased region" description="Low complexity" evidence="1">
    <location>
        <begin position="1172"/>
        <end position="1181"/>
    </location>
</feature>
<sequence>MRRGFDQATSQPGSRPLNTGPGEPSQQPSTRTRRVEYEASAVKQGTEGQRPPRTIASRRKFAQQPTLSLPQQSSQAQETSERRSPAYLQGKNPYGQVLESVEHPYREVRAPADAGPPSQAGASIEGRPRTTGAFHFKTRAAPAKPDGLANIPDPEVRPVPTRQPAKPISVQAVKHFFESKASQNRSSPIFPPSGPTATLTKKIQHQEEEPLPSRTHHVYAKPKAQVHHSSMIERTAPKRQDSPIPDSLLPTTDIGLDETESARKHPSTALLNTSSCDARALGFERRALDETQLDEVSNASFVAIKKARQSRQSQDSGDTVRRRTVRRSTSAAETEEGRAQGPQGRTQKSQRSESGDNLRGAVEEATRPFHHRTRRCQSQSAPLEPADDAPERLPKRASKTKAATSRKQKPNTYSDSLDGHVAPRGLSHDGSSSDPRVSRRSTVHSHIPTANIGVQSDYFDVEVPDHVDWRSAYGRRKTQDFGFPGARIKPRRTFKAYKPLEDPGDWIRRSCGHFSHMGNSEVRSDPVQRPCRQCLADHPLPDLHEARKRSLRKRAITDSSISSSSTSNVPSIRRVRSSKRRRHHSECLPAGKCDDTFAKDLGHIIDAIIDEHTNSLQGVINNIKQTQPSLSQLRRVSEDLVQRCQQGTKCTMPKHTSCRSQCTHQAVCQPVQPMYIPMYQPMYQPTCQPVCQPQACEWRPPCPSVPPKPAEKLNVGSPGQVKPNVNDSPPTLREAVQTVPDLVDLVNSAADNLGVDLDRRPTARDDKIFQEAPAQNTPPVAPPFHHSSPLQSVRGKSGDDEHSSDDPWLQQTRRHLSELSEARTQMMDELDTIAEDLGIQLQDRRPSEPMIDPIQRVLSKVSTGLSRKSTRLRNKSIGSVVEEIPKMIDQKIDERRLSRVLTRIATQAKEMTGDQEPSEFPPEEVQRWLEAAQHELPAAIDSITNVLDTLPALMDREPSELEGPLEYEPIYYPQPRYVPFYNEPEYEPYYEEPPEYELIYESEPEVEYDSEPEPEYEEEYDTSTPPPQRRYTGPIVNLNDRIEELERRLRKESIRETSTPQSEDDLSISDDRDEPLPERIATRQVTIPPSRKTTMRSEEGEEKSEPQPEGQPIERMHTERKAPLLSRQPTTQPERTFSFVSPVSSEQEEVVEPTSVPGMKETEEQPSLANDSPPTTSSSSSEISLEEPQTQSPISRIPTRQITRRATVHDIEPESEFQPHTITMTRSMTQPSRRQSIRSPSPIPEEIVEEPAISRVTTRQLTSTYTEPVAGHESSSSEHVSEPLQLEPSPEPILRKATTRRPTERLPSPEEIIRRVTTRRLTQPAIEPSAPPSSPSTGEEPVLADPEPELPIARRRSTQPGEFALPDSSSPSYPSSVSVAEGDEILEMVVEPITEEEDDYVLHAATRRPTAMYEPPLRRQTTVRSPPSVSRRTTNVSRQPTFPEQRVTFEVSTPIPSRRPTVMSDPDPIRPGDPPLSKVATGRPARRLTEPEMLPLPLSRQLTRQSTEPQAMPLPPSRQLTRQATDPLSVPLPPSRQMTRQPTESPAASLLPSRQTTRRRTEPAPPTRVSTRRVTVVEPEQAGPEVREVSRAVTRRATTRIERAITVGPELADSVPSSASSSIHTELFSESEPEPEPVVEIKSQRVSRASTQPVSRQPTRQPTSVLRQPTVRDQTPPPVLQSRRPTRRPLVDKPLVEEKTEILADSQEQSSLSSVHELLIDFGRPEPETEPREGSVTKPDSAHTSLLDEPLAAYDVYNALPAIGPEAPSASPEPLEEEPSEILELETAQHVSERRPTILEEAIPETEPGRVDRAPTALLSRDPESLGPPLARSKTRFDPEIDDRVPRVLTIPRSQTARPRSVSVAPGVEIAPPQPVEKDSKSSAPAKRRHKKVPNYPPEEQHPAAPAYPPRETPKWTRPDTQSPPPKPKVEPEPKKRRFLGWGTKPKEQALPVQHHNPEPHRDRHFVPPFRHAAPGPRGPPGGTLQRPRVYVNPPRQEPYRPVYAREPLPPREYYPPRDYDYPVREAPIYARKDDYYPRLAPVVYQPAPVRREPYPPVPVRREYPVRAQPEYRPPPRDYPQAQPRARSEAPHRNVPRQQPLRSQAPPSARHQPPAQQAPRHQEKDHHWLQAHLPSRRPQNHEEPSRPRPQPRDETFSRPPRRHAPSESEEEEEPRRKTMGRPHPRQQPEQESEPSTEESSEDPSSELSSQGQDDSPSREYNDDSSTGTSLESSESPPPQTAKQPRTPAPDRRAASRGASESAPESSQVPPTRPSTALGGGQQRDRPPATKADTGRQQQPRSKPPGSPKRAASIFGRGKEPKPSSKQQRAQAPQGQDTQEQPGHNSSGRKGRWGLGWGRG</sequence>
<feature type="compositionally biased region" description="Basic residues" evidence="1">
    <location>
        <begin position="573"/>
        <end position="584"/>
    </location>
</feature>
<feature type="compositionally biased region" description="Basic residues" evidence="1">
    <location>
        <begin position="214"/>
        <end position="226"/>
    </location>
</feature>
<dbReference type="Proteomes" id="UP000663193">
    <property type="component" value="Chromosome 1"/>
</dbReference>
<feature type="compositionally biased region" description="Polar residues" evidence="1">
    <location>
        <begin position="1419"/>
        <end position="1439"/>
    </location>
</feature>
<feature type="compositionally biased region" description="Acidic residues" evidence="1">
    <location>
        <begin position="997"/>
        <end position="1021"/>
    </location>
</feature>
<feature type="compositionally biased region" description="Basic and acidic residues" evidence="1">
    <location>
        <begin position="1956"/>
        <end position="1966"/>
    </location>
</feature>
<proteinExistence type="predicted"/>
<feature type="region of interest" description="Disordered" evidence="1">
    <location>
        <begin position="304"/>
        <end position="446"/>
    </location>
</feature>
<feature type="compositionally biased region" description="Polar residues" evidence="1">
    <location>
        <begin position="1500"/>
        <end position="1509"/>
    </location>
</feature>
<evidence type="ECO:0000313" key="2">
    <source>
        <dbReference type="EMBL" id="QRC90800.1"/>
    </source>
</evidence>
<feature type="compositionally biased region" description="Basic and acidic residues" evidence="1">
    <location>
        <begin position="2139"/>
        <end position="2156"/>
    </location>
</feature>
<feature type="region of interest" description="Disordered" evidence="1">
    <location>
        <begin position="553"/>
        <end position="584"/>
    </location>
</feature>
<feature type="compositionally biased region" description="Acidic residues" evidence="1">
    <location>
        <begin position="1774"/>
        <end position="1784"/>
    </location>
</feature>
<feature type="compositionally biased region" description="Polar residues" evidence="1">
    <location>
        <begin position="1218"/>
        <end position="1230"/>
    </location>
</feature>
<feature type="compositionally biased region" description="Basic and acidic residues" evidence="1">
    <location>
        <begin position="100"/>
        <end position="110"/>
    </location>
</feature>
<evidence type="ECO:0000313" key="3">
    <source>
        <dbReference type="Proteomes" id="UP000663193"/>
    </source>
</evidence>
<feature type="compositionally biased region" description="Polar residues" evidence="1">
    <location>
        <begin position="1255"/>
        <end position="1266"/>
    </location>
</feature>
<feature type="compositionally biased region" description="Acidic residues" evidence="1">
    <location>
        <begin position="1062"/>
        <end position="1073"/>
    </location>
</feature>
<feature type="compositionally biased region" description="Basic and acidic residues" evidence="1">
    <location>
        <begin position="796"/>
        <end position="805"/>
    </location>
</feature>
<protein>
    <submittedName>
        <fullName evidence="2">Uncharacterized protein</fullName>
    </submittedName>
</protein>
<feature type="compositionally biased region" description="Basic and acidic residues" evidence="1">
    <location>
        <begin position="2050"/>
        <end position="2065"/>
    </location>
</feature>
<feature type="region of interest" description="Disordered" evidence="1">
    <location>
        <begin position="1411"/>
        <end position="1439"/>
    </location>
</feature>
<feature type="compositionally biased region" description="Low complexity" evidence="1">
    <location>
        <begin position="1231"/>
        <end position="1240"/>
    </location>
</feature>
<feature type="region of interest" description="Disordered" evidence="1">
    <location>
        <begin position="179"/>
        <end position="276"/>
    </location>
</feature>
<feature type="compositionally biased region" description="Polar residues" evidence="1">
    <location>
        <begin position="7"/>
        <end position="17"/>
    </location>
</feature>
<dbReference type="OrthoDB" id="270171at2759"/>
<dbReference type="KEGG" id="pno:SNOG_00318"/>
<dbReference type="RefSeq" id="XP_001791008.1">
    <property type="nucleotide sequence ID" value="XM_001790956.1"/>
</dbReference>
<feature type="region of interest" description="Disordered" evidence="1">
    <location>
        <begin position="1762"/>
        <end position="2359"/>
    </location>
</feature>
<dbReference type="VEuPathDB" id="FungiDB:JI435_003180"/>
<feature type="compositionally biased region" description="Low complexity" evidence="1">
    <location>
        <begin position="62"/>
        <end position="77"/>
    </location>
</feature>
<feature type="compositionally biased region" description="Low complexity" evidence="1">
    <location>
        <begin position="2224"/>
        <end position="2234"/>
    </location>
</feature>
<dbReference type="PANTHER" id="PTHR48125">
    <property type="entry name" value="LP07818P1"/>
    <property type="match status" value="1"/>
</dbReference>
<keyword evidence="3" id="KW-1185">Reference proteome</keyword>
<feature type="compositionally biased region" description="Basic and acidic residues" evidence="1">
    <location>
        <begin position="1689"/>
        <end position="1702"/>
    </location>
</feature>
<feature type="compositionally biased region" description="Low complexity" evidence="1">
    <location>
        <begin position="1762"/>
        <end position="1773"/>
    </location>
</feature>
<feature type="compositionally biased region" description="Basic and acidic residues" evidence="1">
    <location>
        <begin position="1835"/>
        <end position="1846"/>
    </location>
</feature>
<feature type="compositionally biased region" description="Polar residues" evidence="1">
    <location>
        <begin position="1536"/>
        <end position="1546"/>
    </location>
</feature>
<dbReference type="OMA" id="QSETIHI"/>
<reference evidence="3" key="1">
    <citation type="journal article" date="2021" name="BMC Genomics">
        <title>Chromosome-level genome assembly and manually-curated proteome of model necrotroph Parastagonospora nodorum Sn15 reveals a genome-wide trove of candidate effector homologs, and redundancy of virulence-related functions within an accessory chromosome.</title>
        <authorList>
            <person name="Bertazzoni S."/>
            <person name="Jones D.A.B."/>
            <person name="Phan H.T."/>
            <person name="Tan K.-C."/>
            <person name="Hane J.K."/>
        </authorList>
    </citation>
    <scope>NUCLEOTIDE SEQUENCE [LARGE SCALE GENOMIC DNA]</scope>
    <source>
        <strain evidence="3">SN15 / ATCC MYA-4574 / FGSC 10173)</strain>
    </source>
</reference>
<accession>A0A7U2ETE9</accession>
<feature type="compositionally biased region" description="Basic and acidic residues" evidence="1">
    <location>
        <begin position="2015"/>
        <end position="2024"/>
    </location>
</feature>
<dbReference type="PANTHER" id="PTHR48125:SF12">
    <property type="entry name" value="AT HOOK TRANSCRIPTION FACTOR FAMILY-RELATED"/>
    <property type="match status" value="1"/>
</dbReference>
<dbReference type="EMBL" id="CP069023">
    <property type="protein sequence ID" value="QRC90800.1"/>
    <property type="molecule type" value="Genomic_DNA"/>
</dbReference>
<feature type="region of interest" description="Disordered" evidence="1">
    <location>
        <begin position="1455"/>
        <end position="1749"/>
    </location>
</feature>
<feature type="region of interest" description="Disordered" evidence="1">
    <location>
        <begin position="997"/>
        <end position="1380"/>
    </location>
</feature>
<feature type="compositionally biased region" description="Low complexity" evidence="1">
    <location>
        <begin position="1567"/>
        <end position="1577"/>
    </location>
</feature>
<feature type="compositionally biased region" description="Basic residues" evidence="1">
    <location>
        <begin position="395"/>
        <end position="409"/>
    </location>
</feature>
<feature type="compositionally biased region" description="Basic and acidic residues" evidence="1">
    <location>
        <begin position="350"/>
        <end position="367"/>
    </location>
</feature>
<feature type="compositionally biased region" description="Low complexity" evidence="1">
    <location>
        <begin position="2103"/>
        <end position="2119"/>
    </location>
</feature>
<feature type="compositionally biased region" description="Polar residues" evidence="1">
    <location>
        <begin position="2323"/>
        <end position="2345"/>
    </location>
</feature>
<feature type="compositionally biased region" description="Basic and acidic residues" evidence="1">
    <location>
        <begin position="1301"/>
        <end position="1314"/>
    </location>
</feature>
<feature type="compositionally biased region" description="Basic and acidic residues" evidence="1">
    <location>
        <begin position="1095"/>
        <end position="1122"/>
    </location>
</feature>
<feature type="compositionally biased region" description="Low complexity" evidence="1">
    <location>
        <begin position="1368"/>
        <end position="1379"/>
    </location>
</feature>
<feature type="compositionally biased region" description="Low complexity" evidence="1">
    <location>
        <begin position="2255"/>
        <end position="2266"/>
    </location>
</feature>
<organism evidence="2 3">
    <name type="scientific">Phaeosphaeria nodorum (strain SN15 / ATCC MYA-4574 / FGSC 10173)</name>
    <name type="common">Glume blotch fungus</name>
    <name type="synonym">Parastagonospora nodorum</name>
    <dbReference type="NCBI Taxonomy" id="321614"/>
    <lineage>
        <taxon>Eukaryota</taxon>
        <taxon>Fungi</taxon>
        <taxon>Dikarya</taxon>
        <taxon>Ascomycota</taxon>
        <taxon>Pezizomycotina</taxon>
        <taxon>Dothideomycetes</taxon>
        <taxon>Pleosporomycetidae</taxon>
        <taxon>Pleosporales</taxon>
        <taxon>Pleosporineae</taxon>
        <taxon>Phaeosphaeriaceae</taxon>
        <taxon>Parastagonospora</taxon>
    </lineage>
</organism>
<feature type="compositionally biased region" description="Polar residues" evidence="1">
    <location>
        <begin position="1187"/>
        <end position="1201"/>
    </location>
</feature>
<feature type="compositionally biased region" description="Acidic residues" evidence="1">
    <location>
        <begin position="2190"/>
        <end position="2204"/>
    </location>
</feature>
<name>A0A7U2ETE9_PHANO</name>
<feature type="compositionally biased region" description="Basic and acidic residues" evidence="1">
    <location>
        <begin position="1723"/>
        <end position="1735"/>
    </location>
</feature>
<feature type="region of interest" description="Disordered" evidence="1">
    <location>
        <begin position="1"/>
        <end position="165"/>
    </location>
</feature>
<feature type="region of interest" description="Disordered" evidence="1">
    <location>
        <begin position="772"/>
        <end position="810"/>
    </location>
</feature>
<gene>
    <name evidence="2" type="ORF">JI435_003180</name>
</gene>
<feature type="compositionally biased region" description="Low complexity" evidence="1">
    <location>
        <begin position="557"/>
        <end position="567"/>
    </location>
</feature>
<feature type="compositionally biased region" description="Polar residues" evidence="1">
    <location>
        <begin position="1644"/>
        <end position="1673"/>
    </location>
</feature>
<feature type="compositionally biased region" description="Basic and acidic residues" evidence="1">
    <location>
        <begin position="1040"/>
        <end position="1055"/>
    </location>
</feature>